<protein>
    <submittedName>
        <fullName evidence="2">Uncharacterized protein</fullName>
    </submittedName>
</protein>
<reference evidence="2 3" key="1">
    <citation type="journal article" date="2014" name="Genome Announc.">
        <title>Trypanosoma cruzi Clone Dm28c Draft Genome Sequence.</title>
        <authorList>
            <person name="Grisard E.C."/>
            <person name="Teixeira S.M."/>
            <person name="de Almeida L.G."/>
            <person name="Stoco P.H."/>
            <person name="Gerber A.L."/>
            <person name="Talavera-Lopez C."/>
            <person name="Lima O.C."/>
            <person name="Andersson B."/>
            <person name="de Vasconcelos A.T."/>
        </authorList>
    </citation>
    <scope>NUCLEOTIDE SEQUENCE [LARGE SCALE GENOMIC DNA]</scope>
    <source>
        <strain evidence="2 3">Dm28c</strain>
    </source>
</reference>
<keyword evidence="1" id="KW-0812">Transmembrane</keyword>
<gene>
    <name evidence="2" type="ORF">TCDM_11452</name>
</gene>
<accession>V5AK00</accession>
<comment type="caution">
    <text evidence="2">The sequence shown here is derived from an EMBL/GenBank/DDBJ whole genome shotgun (WGS) entry which is preliminary data.</text>
</comment>
<evidence type="ECO:0000313" key="3">
    <source>
        <dbReference type="Proteomes" id="UP000017861"/>
    </source>
</evidence>
<evidence type="ECO:0000256" key="1">
    <source>
        <dbReference type="SAM" id="Phobius"/>
    </source>
</evidence>
<dbReference type="EMBL" id="AYLP01000358">
    <property type="protein sequence ID" value="ESS60990.1"/>
    <property type="molecule type" value="Genomic_DNA"/>
</dbReference>
<sequence>MEGRTVERHLNIFSIFFLGKINADSLVWPHGNQAKVFLCDFSFAFHFFIFVCSRNRGRHFFFSFHFFFIFFHFFFFFQSVRCGRVKMNYYYCFYLIF</sequence>
<keyword evidence="1" id="KW-1133">Transmembrane helix</keyword>
<dbReference type="Proteomes" id="UP000017861">
    <property type="component" value="Unassembled WGS sequence"/>
</dbReference>
<name>V5AK00_TRYCR</name>
<feature type="transmembrane region" description="Helical" evidence="1">
    <location>
        <begin position="60"/>
        <end position="77"/>
    </location>
</feature>
<dbReference type="AlphaFoldDB" id="V5AK00"/>
<keyword evidence="1" id="KW-0472">Membrane</keyword>
<organism evidence="2 3">
    <name type="scientific">Trypanosoma cruzi Dm28c</name>
    <dbReference type="NCBI Taxonomy" id="1416333"/>
    <lineage>
        <taxon>Eukaryota</taxon>
        <taxon>Discoba</taxon>
        <taxon>Euglenozoa</taxon>
        <taxon>Kinetoplastea</taxon>
        <taxon>Metakinetoplastina</taxon>
        <taxon>Trypanosomatida</taxon>
        <taxon>Trypanosomatidae</taxon>
        <taxon>Trypanosoma</taxon>
        <taxon>Schizotrypanum</taxon>
    </lineage>
</organism>
<proteinExistence type="predicted"/>
<dbReference type="VEuPathDB" id="TriTrypDB:TCDM_11452"/>
<evidence type="ECO:0000313" key="2">
    <source>
        <dbReference type="EMBL" id="ESS60990.1"/>
    </source>
</evidence>